<evidence type="ECO:0000313" key="1">
    <source>
        <dbReference type="EMBL" id="AOS62463.1"/>
    </source>
</evidence>
<dbReference type="AlphaFoldDB" id="A0AAC9HNJ5"/>
<keyword evidence="2" id="KW-1185">Reference proteome</keyword>
<dbReference type="RefSeq" id="WP_069847865.1">
    <property type="nucleotide sequence ID" value="NZ_CP014859.1"/>
</dbReference>
<dbReference type="KEGG" id="ahm:TL08_08240"/>
<proteinExistence type="predicted"/>
<reference evidence="2" key="1">
    <citation type="submission" date="2016-03" db="EMBL/GenBank/DDBJ databases">
        <title>Complete genome sequence of the type strain Actinoalloteichus hymeniacidonis DSM 45092.</title>
        <authorList>
            <person name="Schaffert L."/>
            <person name="Albersmeier A."/>
            <person name="Winkler A."/>
            <person name="Kalinowski J."/>
            <person name="Zotchev S."/>
            <person name="Ruckert C."/>
        </authorList>
    </citation>
    <scope>NUCLEOTIDE SEQUENCE [LARGE SCALE GENOMIC DNA]</scope>
    <source>
        <strain evidence="2">HPA177(T) (DSM 45092(T))</strain>
    </source>
</reference>
<organism evidence="1 2">
    <name type="scientific">Actinoalloteichus hymeniacidonis</name>
    <dbReference type="NCBI Taxonomy" id="340345"/>
    <lineage>
        <taxon>Bacteria</taxon>
        <taxon>Bacillati</taxon>
        <taxon>Actinomycetota</taxon>
        <taxon>Actinomycetes</taxon>
        <taxon>Pseudonocardiales</taxon>
        <taxon>Pseudonocardiaceae</taxon>
        <taxon>Actinoalloteichus</taxon>
    </lineage>
</organism>
<accession>A0AAC9HNJ5</accession>
<dbReference type="InterPro" id="IPR050023">
    <property type="entry name" value="OctT"/>
</dbReference>
<dbReference type="Proteomes" id="UP000095210">
    <property type="component" value="Chromosome"/>
</dbReference>
<name>A0AAC9HNJ5_9PSEU</name>
<dbReference type="NCBIfam" id="NF043016">
    <property type="entry name" value="DigluglyOctase"/>
    <property type="match status" value="1"/>
</dbReference>
<evidence type="ECO:0000313" key="2">
    <source>
        <dbReference type="Proteomes" id="UP000095210"/>
    </source>
</evidence>
<sequence length="269" mass="29208">MNAADRRGGELLVLGDSLAFHGPQGPHPADEPRLWPNVAAAELGGTAQLVAGLGWTARDAWWALTGDPRVWAALPLVRAVVLGVGSMDTLPSPLPTALREGIRYLRPDGLRRRVRAGYRRLQPSLTRAMGGKPVALPPRLTVRYLDECRRAIRALRPELPIIAMVPSVHRADSYARIHTGHAPAEAEIRAWGGRVGIPLLDLPSLVTDHLDSGQGNRDGLHWGWTAHHAVGLALAELVIATGEPIRTAIRPTHHGIEAMAWRQNSRRPG</sequence>
<evidence type="ECO:0008006" key="3">
    <source>
        <dbReference type="Google" id="ProtNLM"/>
    </source>
</evidence>
<protein>
    <recommendedName>
        <fullName evidence="3">GDSL-like Lipase/Acylhydrolase family</fullName>
    </recommendedName>
</protein>
<dbReference type="EMBL" id="CP014859">
    <property type="protein sequence ID" value="AOS62463.1"/>
    <property type="molecule type" value="Genomic_DNA"/>
</dbReference>
<dbReference type="SUPFAM" id="SSF52266">
    <property type="entry name" value="SGNH hydrolase"/>
    <property type="match status" value="1"/>
</dbReference>
<gene>
    <name evidence="1" type="ORF">TL08_08240</name>
</gene>